<gene>
    <name evidence="1" type="ORF">S01H4_01158</name>
</gene>
<feature type="non-terminal residue" evidence="1">
    <location>
        <position position="30"/>
    </location>
</feature>
<organism evidence="1">
    <name type="scientific">marine sediment metagenome</name>
    <dbReference type="NCBI Taxonomy" id="412755"/>
    <lineage>
        <taxon>unclassified sequences</taxon>
        <taxon>metagenomes</taxon>
        <taxon>ecological metagenomes</taxon>
    </lineage>
</organism>
<dbReference type="PROSITE" id="PS51257">
    <property type="entry name" value="PROKAR_LIPOPROTEIN"/>
    <property type="match status" value="1"/>
</dbReference>
<evidence type="ECO:0000313" key="1">
    <source>
        <dbReference type="EMBL" id="GAG67313.1"/>
    </source>
</evidence>
<reference evidence="1" key="1">
    <citation type="journal article" date="2014" name="Front. Microbiol.">
        <title>High frequency of phylogenetically diverse reductive dehalogenase-homologous genes in deep subseafloor sedimentary metagenomes.</title>
        <authorList>
            <person name="Kawai M."/>
            <person name="Futagami T."/>
            <person name="Toyoda A."/>
            <person name="Takaki Y."/>
            <person name="Nishi S."/>
            <person name="Hori S."/>
            <person name="Arai W."/>
            <person name="Tsubouchi T."/>
            <person name="Morono Y."/>
            <person name="Uchiyama I."/>
            <person name="Ito T."/>
            <person name="Fujiyama A."/>
            <person name="Inagaki F."/>
            <person name="Takami H."/>
        </authorList>
    </citation>
    <scope>NUCLEOTIDE SEQUENCE</scope>
    <source>
        <strain evidence="1">Expedition CK06-06</strain>
    </source>
</reference>
<accession>X1A3F5</accession>
<dbReference type="AlphaFoldDB" id="X1A3F5"/>
<name>X1A3F5_9ZZZZ</name>
<sequence length="30" mass="3360">MKKIFLSVIMLTLILTLITSCAPKPTEEKP</sequence>
<protein>
    <submittedName>
        <fullName evidence="1">Uncharacterized protein</fullName>
    </submittedName>
</protein>
<proteinExistence type="predicted"/>
<comment type="caution">
    <text evidence="1">The sequence shown here is derived from an EMBL/GenBank/DDBJ whole genome shotgun (WGS) entry which is preliminary data.</text>
</comment>
<dbReference type="EMBL" id="BART01000199">
    <property type="protein sequence ID" value="GAG67313.1"/>
    <property type="molecule type" value="Genomic_DNA"/>
</dbReference>